<evidence type="ECO:0000313" key="3">
    <source>
        <dbReference type="Proteomes" id="UP000633263"/>
    </source>
</evidence>
<feature type="signal peptide" evidence="1">
    <location>
        <begin position="1"/>
        <end position="17"/>
    </location>
</feature>
<reference evidence="3" key="1">
    <citation type="journal article" date="2019" name="Int. J. Syst. Evol. Microbiol.">
        <title>The Global Catalogue of Microorganisms (GCM) 10K type strain sequencing project: providing services to taxonomists for standard genome sequencing and annotation.</title>
        <authorList>
            <consortium name="The Broad Institute Genomics Platform"/>
            <consortium name="The Broad Institute Genome Sequencing Center for Infectious Disease"/>
            <person name="Wu L."/>
            <person name="Ma J."/>
        </authorList>
    </citation>
    <scope>NUCLEOTIDE SEQUENCE [LARGE SCALE GENOMIC DNA]</scope>
    <source>
        <strain evidence="3">JCM 11590</strain>
    </source>
</reference>
<gene>
    <name evidence="2" type="ORF">GCM10009083_01800</name>
</gene>
<dbReference type="Proteomes" id="UP000633263">
    <property type="component" value="Unassembled WGS sequence"/>
</dbReference>
<feature type="chain" id="PRO_5045237181" description="DUF4352 domain-containing protein" evidence="1">
    <location>
        <begin position="18"/>
        <end position="173"/>
    </location>
</feature>
<proteinExistence type="predicted"/>
<evidence type="ECO:0008006" key="4">
    <source>
        <dbReference type="Google" id="ProtNLM"/>
    </source>
</evidence>
<dbReference type="EMBL" id="BMNN01000001">
    <property type="protein sequence ID" value="GGI89079.1"/>
    <property type="molecule type" value="Genomic_DNA"/>
</dbReference>
<keyword evidence="1" id="KW-0732">Signal</keyword>
<evidence type="ECO:0000256" key="1">
    <source>
        <dbReference type="SAM" id="SignalP"/>
    </source>
</evidence>
<evidence type="ECO:0000313" key="2">
    <source>
        <dbReference type="EMBL" id="GGI89079.1"/>
    </source>
</evidence>
<keyword evidence="3" id="KW-1185">Reference proteome</keyword>
<organism evidence="2 3">
    <name type="scientific">Halopseudomonas pertucinogena</name>
    <dbReference type="NCBI Taxonomy" id="86175"/>
    <lineage>
        <taxon>Bacteria</taxon>
        <taxon>Pseudomonadati</taxon>
        <taxon>Pseudomonadota</taxon>
        <taxon>Gammaproteobacteria</taxon>
        <taxon>Pseudomonadales</taxon>
        <taxon>Pseudomonadaceae</taxon>
        <taxon>Halopseudomonas</taxon>
    </lineage>
</organism>
<dbReference type="RefSeq" id="WP_188634726.1">
    <property type="nucleotide sequence ID" value="NZ_BMNN01000001.1"/>
</dbReference>
<sequence length="173" mass="18878">MKNIFLVLVLVPIFALAQDKEEKSGVAESAKSVVSSVVKFGKEVLSGVSDGVTEGRKTGESGDGAIIVSNQNELEQFLEVSILSKTADGEKSVNVELGFKNSGYRPVRVINLKDKNAIIVVDKDGYATGLSRHNNNPFDITVPEQAAVKQMFNFNVPEESAFTIRIWGKQYQL</sequence>
<accession>A0ABQ2CH26</accession>
<protein>
    <recommendedName>
        <fullName evidence="4">DUF4352 domain-containing protein</fullName>
    </recommendedName>
</protein>
<comment type="caution">
    <text evidence="2">The sequence shown here is derived from an EMBL/GenBank/DDBJ whole genome shotgun (WGS) entry which is preliminary data.</text>
</comment>
<name>A0ABQ2CH26_9GAMM</name>